<dbReference type="Proteomes" id="UP001595844">
    <property type="component" value="Unassembled WGS sequence"/>
</dbReference>
<comment type="caution">
    <text evidence="1">The sequence shown here is derived from an EMBL/GenBank/DDBJ whole genome shotgun (WGS) entry which is preliminary data.</text>
</comment>
<accession>A0ABV8VDG4</accession>
<gene>
    <name evidence="1" type="ORF">ACFO5K_08195</name>
</gene>
<proteinExistence type="predicted"/>
<evidence type="ECO:0000313" key="1">
    <source>
        <dbReference type="EMBL" id="MFC4374085.1"/>
    </source>
</evidence>
<keyword evidence="2" id="KW-1185">Reference proteome</keyword>
<sequence length="181" mass="19806">MAKVYTVDATLSRLVGQSGFFMPKCWSQQYSVQGLDMNEKILFPDIEQTLVEYLAVQLAAVSDTATVVTMVPDPRPTRMVRVTRDDRRARVDVDGQEKRRSAQLIIDRPRVVLECTDDAGAAATLAALVRSILSAAAPGYLGTVWCDQVEDAGMENDTDPVTAAPRYTIVTDLIVRGTVLA</sequence>
<name>A0ABV8VDG4_9NOCA</name>
<dbReference type="EMBL" id="JBHSDL010000007">
    <property type="protein sequence ID" value="MFC4374085.1"/>
    <property type="molecule type" value="Genomic_DNA"/>
</dbReference>
<evidence type="ECO:0008006" key="3">
    <source>
        <dbReference type="Google" id="ProtNLM"/>
    </source>
</evidence>
<organism evidence="1 2">
    <name type="scientific">Nocardia halotolerans</name>
    <dbReference type="NCBI Taxonomy" id="1755878"/>
    <lineage>
        <taxon>Bacteria</taxon>
        <taxon>Bacillati</taxon>
        <taxon>Actinomycetota</taxon>
        <taxon>Actinomycetes</taxon>
        <taxon>Mycobacteriales</taxon>
        <taxon>Nocardiaceae</taxon>
        <taxon>Nocardia</taxon>
    </lineage>
</organism>
<protein>
    <recommendedName>
        <fullName evidence="3">Tail terminator</fullName>
    </recommendedName>
</protein>
<evidence type="ECO:0000313" key="2">
    <source>
        <dbReference type="Proteomes" id="UP001595844"/>
    </source>
</evidence>
<reference evidence="2" key="1">
    <citation type="journal article" date="2019" name="Int. J. Syst. Evol. Microbiol.">
        <title>The Global Catalogue of Microorganisms (GCM) 10K type strain sequencing project: providing services to taxonomists for standard genome sequencing and annotation.</title>
        <authorList>
            <consortium name="The Broad Institute Genomics Platform"/>
            <consortium name="The Broad Institute Genome Sequencing Center for Infectious Disease"/>
            <person name="Wu L."/>
            <person name="Ma J."/>
        </authorList>
    </citation>
    <scope>NUCLEOTIDE SEQUENCE [LARGE SCALE GENOMIC DNA]</scope>
    <source>
        <strain evidence="2">IBRC-M 10490</strain>
    </source>
</reference>
<dbReference type="RefSeq" id="WP_378558279.1">
    <property type="nucleotide sequence ID" value="NZ_JBHSDL010000007.1"/>
</dbReference>